<dbReference type="GO" id="GO:0016757">
    <property type="term" value="F:glycosyltransferase activity"/>
    <property type="evidence" value="ECO:0007669"/>
    <property type="project" value="InterPro"/>
</dbReference>
<evidence type="ECO:0000313" key="3">
    <source>
        <dbReference type="EMBL" id="KKP69458.1"/>
    </source>
</evidence>
<evidence type="ECO:0000313" key="4">
    <source>
        <dbReference type="Proteomes" id="UP000034581"/>
    </source>
</evidence>
<dbReference type="AlphaFoldDB" id="A0A0G0BJ36"/>
<organism evidence="3 4">
    <name type="scientific">candidate division CPR3 bacterium GW2011_GWF2_35_18</name>
    <dbReference type="NCBI Taxonomy" id="1618350"/>
    <lineage>
        <taxon>Bacteria</taxon>
        <taxon>Bacteria division CPR3</taxon>
    </lineage>
</organism>
<evidence type="ECO:0000259" key="1">
    <source>
        <dbReference type="Pfam" id="PF00534"/>
    </source>
</evidence>
<feature type="domain" description="Glycosyl transferase family 1" evidence="1">
    <location>
        <begin position="264"/>
        <end position="338"/>
    </location>
</feature>
<evidence type="ECO:0008006" key="5">
    <source>
        <dbReference type="Google" id="ProtNLM"/>
    </source>
</evidence>
<dbReference type="SUPFAM" id="SSF53756">
    <property type="entry name" value="UDP-Glycosyltransferase/glycogen phosphorylase"/>
    <property type="match status" value="1"/>
</dbReference>
<dbReference type="InterPro" id="IPR028098">
    <property type="entry name" value="Glyco_trans_4-like_N"/>
</dbReference>
<dbReference type="STRING" id="1618350.UR67_C0006G0025"/>
<sequence length="372" mass="42014">MRIAFVTGLKRSTTKDSLGGRNQIVYKLVEGMAKRGHQVTFIGTGDSQLPAEIIPIVDKALMFQSPQENDFYFHTAYLSMMTKKMAEMANQFDIIANHVYPEFLPLLVANQIQTPIVTTTHAQVTPYLAKAMSGYKDSYFVFVSNSHRDLARKYAAFPNSKTIYNGIDVDKFTFSNSAEDHLLFFGRINYYKDETGKLVDAKGWKVSLDVAKESGESLEIAGPVLAGEFGSNAQQFYDTNVSPFIDGEKIKFVSKIQASEPVEFEQKVKLLGRAKALLFPINWDEPFGLVMVEALACGTPVIGFNRASVPEIIINGKTGFIVNNREEMIKIIPKIKDIKREDCRQRAFDFTTDKMVNNYIEYYEEIYAQTKK</sequence>
<evidence type="ECO:0000259" key="2">
    <source>
        <dbReference type="Pfam" id="PF13439"/>
    </source>
</evidence>
<dbReference type="InterPro" id="IPR001296">
    <property type="entry name" value="Glyco_trans_1"/>
</dbReference>
<dbReference type="Proteomes" id="UP000034581">
    <property type="component" value="Unassembled WGS sequence"/>
</dbReference>
<dbReference type="Pfam" id="PF13439">
    <property type="entry name" value="Glyco_transf_4"/>
    <property type="match status" value="1"/>
</dbReference>
<reference evidence="3 4" key="1">
    <citation type="journal article" date="2015" name="Nature">
        <title>rRNA introns, odd ribosomes, and small enigmatic genomes across a large radiation of phyla.</title>
        <authorList>
            <person name="Brown C.T."/>
            <person name="Hug L.A."/>
            <person name="Thomas B.C."/>
            <person name="Sharon I."/>
            <person name="Castelle C.J."/>
            <person name="Singh A."/>
            <person name="Wilkins M.J."/>
            <person name="Williams K.H."/>
            <person name="Banfield J.F."/>
        </authorList>
    </citation>
    <scope>NUCLEOTIDE SEQUENCE [LARGE SCALE GENOMIC DNA]</scope>
</reference>
<dbReference type="PANTHER" id="PTHR12526:SF595">
    <property type="entry name" value="BLL5217 PROTEIN"/>
    <property type="match status" value="1"/>
</dbReference>
<proteinExistence type="predicted"/>
<dbReference type="Pfam" id="PF00534">
    <property type="entry name" value="Glycos_transf_1"/>
    <property type="match status" value="1"/>
</dbReference>
<dbReference type="EMBL" id="LBQB01000006">
    <property type="protein sequence ID" value="KKP69458.1"/>
    <property type="molecule type" value="Genomic_DNA"/>
</dbReference>
<dbReference type="Gene3D" id="3.40.50.2000">
    <property type="entry name" value="Glycogen Phosphorylase B"/>
    <property type="match status" value="2"/>
</dbReference>
<gene>
    <name evidence="3" type="ORF">UR67_C0006G0025</name>
</gene>
<comment type="caution">
    <text evidence="3">The sequence shown here is derived from an EMBL/GenBank/DDBJ whole genome shotgun (WGS) entry which is preliminary data.</text>
</comment>
<feature type="domain" description="Glycosyltransferase subfamily 4-like N-terminal" evidence="2">
    <location>
        <begin position="19"/>
        <end position="170"/>
    </location>
</feature>
<protein>
    <recommendedName>
        <fullName evidence="5">Glycosyl transferase group 1</fullName>
    </recommendedName>
</protein>
<name>A0A0G0BJ36_UNCC3</name>
<accession>A0A0G0BJ36</accession>
<dbReference type="PANTHER" id="PTHR12526">
    <property type="entry name" value="GLYCOSYLTRANSFERASE"/>
    <property type="match status" value="1"/>
</dbReference>
<dbReference type="CDD" id="cd03802">
    <property type="entry name" value="GT4_AviGT4-like"/>
    <property type="match status" value="1"/>
</dbReference>